<evidence type="ECO:0000313" key="3">
    <source>
        <dbReference type="Proteomes" id="UP000002218"/>
    </source>
</evidence>
<dbReference type="KEGG" id="nml:Namu_0049"/>
<organism evidence="2 3">
    <name type="scientific">Nakamurella multipartita (strain ATCC 700099 / DSM 44233 / CIP 104796 / JCM 9543 / NBRC 105858 / Y-104)</name>
    <name type="common">Microsphaera multipartita</name>
    <dbReference type="NCBI Taxonomy" id="479431"/>
    <lineage>
        <taxon>Bacteria</taxon>
        <taxon>Bacillati</taxon>
        <taxon>Actinomycetota</taxon>
        <taxon>Actinomycetes</taxon>
        <taxon>Nakamurellales</taxon>
        <taxon>Nakamurellaceae</taxon>
        <taxon>Nakamurella</taxon>
    </lineage>
</organism>
<dbReference type="STRING" id="479431.Namu_0049"/>
<sequence>MPVDLDGWGTAPQRYGRSAHRTRRREGGPSGVLLARPDTVVARRRSHRPADPRGALRAARTQLAGGPVGVSW</sequence>
<dbReference type="EMBL" id="CP001737">
    <property type="protein sequence ID" value="ACV76487.1"/>
    <property type="molecule type" value="Genomic_DNA"/>
</dbReference>
<reference evidence="2 3" key="2">
    <citation type="journal article" date="2010" name="Stand. Genomic Sci.">
        <title>Complete genome sequence of Nakamurella multipartita type strain (Y-104).</title>
        <authorList>
            <person name="Tice H."/>
            <person name="Mayilraj S."/>
            <person name="Sims D."/>
            <person name="Lapidus A."/>
            <person name="Nolan M."/>
            <person name="Lucas S."/>
            <person name="Glavina Del Rio T."/>
            <person name="Copeland A."/>
            <person name="Cheng J.F."/>
            <person name="Meincke L."/>
            <person name="Bruce D."/>
            <person name="Goodwin L."/>
            <person name="Pitluck S."/>
            <person name="Ivanova N."/>
            <person name="Mavromatis K."/>
            <person name="Ovchinnikova G."/>
            <person name="Pati A."/>
            <person name="Chen A."/>
            <person name="Palaniappan K."/>
            <person name="Land M."/>
            <person name="Hauser L."/>
            <person name="Chang Y.J."/>
            <person name="Jeffries C.D."/>
            <person name="Detter J.C."/>
            <person name="Brettin T."/>
            <person name="Rohde M."/>
            <person name="Goker M."/>
            <person name="Bristow J."/>
            <person name="Eisen J.A."/>
            <person name="Markowitz V."/>
            <person name="Hugenholtz P."/>
            <person name="Kyrpides N.C."/>
            <person name="Klenk H.P."/>
            <person name="Chen F."/>
        </authorList>
    </citation>
    <scope>NUCLEOTIDE SEQUENCE [LARGE SCALE GENOMIC DNA]</scope>
    <source>
        <strain evidence="3">ATCC 700099 / DSM 44233 / CIP 104796 / JCM 9543 / NBRC 105858 / Y-104</strain>
    </source>
</reference>
<dbReference type="InParanoid" id="C8XHZ6"/>
<dbReference type="Proteomes" id="UP000002218">
    <property type="component" value="Chromosome"/>
</dbReference>
<keyword evidence="3" id="KW-1185">Reference proteome</keyword>
<dbReference type="HOGENOM" id="CLU_2718147_0_0_11"/>
<proteinExistence type="predicted"/>
<reference evidence="3" key="1">
    <citation type="submission" date="2009-09" db="EMBL/GenBank/DDBJ databases">
        <title>The complete genome of Nakamurella multipartita DSM 44233.</title>
        <authorList>
            <consortium name="US DOE Joint Genome Institute (JGI-PGF)"/>
            <person name="Lucas S."/>
            <person name="Copeland A."/>
            <person name="Lapidus A."/>
            <person name="Glavina del Rio T."/>
            <person name="Dalin E."/>
            <person name="Tice H."/>
            <person name="Bruce D."/>
            <person name="Goodwin L."/>
            <person name="Pitluck S."/>
            <person name="Kyrpides N."/>
            <person name="Mavromatis K."/>
            <person name="Ivanova N."/>
            <person name="Ovchinnikova G."/>
            <person name="Sims D."/>
            <person name="Meincke L."/>
            <person name="Brettin T."/>
            <person name="Detter J.C."/>
            <person name="Han C."/>
            <person name="Larimer F."/>
            <person name="Land M."/>
            <person name="Hauser L."/>
            <person name="Markowitz V."/>
            <person name="Cheng J.-F."/>
            <person name="Hugenholtz P."/>
            <person name="Woyke T."/>
            <person name="Wu D."/>
            <person name="Klenk H.-P."/>
            <person name="Eisen J.A."/>
        </authorList>
    </citation>
    <scope>NUCLEOTIDE SEQUENCE [LARGE SCALE GENOMIC DNA]</scope>
    <source>
        <strain evidence="3">ATCC 700099 / DSM 44233 / CIP 104796 / JCM 9543 / NBRC 105858 / Y-104</strain>
    </source>
</reference>
<gene>
    <name evidence="2" type="ordered locus">Namu_0049</name>
</gene>
<dbReference type="AlphaFoldDB" id="C8XHZ6"/>
<feature type="region of interest" description="Disordered" evidence="1">
    <location>
        <begin position="1"/>
        <end position="33"/>
    </location>
</feature>
<evidence type="ECO:0000313" key="2">
    <source>
        <dbReference type="EMBL" id="ACV76487.1"/>
    </source>
</evidence>
<name>C8XHZ6_NAKMY</name>
<evidence type="ECO:0000256" key="1">
    <source>
        <dbReference type="SAM" id="MobiDB-lite"/>
    </source>
</evidence>
<protein>
    <submittedName>
        <fullName evidence="2">Uncharacterized protein</fullName>
    </submittedName>
</protein>
<accession>C8XHZ6</accession>